<feature type="transmembrane region" description="Helical" evidence="9">
    <location>
        <begin position="39"/>
        <end position="58"/>
    </location>
</feature>
<dbReference type="InterPro" id="IPR055558">
    <property type="entry name" value="DUF7134"/>
</dbReference>
<evidence type="ECO:0000256" key="8">
    <source>
        <dbReference type="ARBA" id="ARBA00023012"/>
    </source>
</evidence>
<protein>
    <recommendedName>
        <fullName evidence="2">histidine kinase</fullName>
        <ecNumber evidence="2">2.7.13.3</ecNumber>
    </recommendedName>
</protein>
<comment type="catalytic activity">
    <reaction evidence="1">
        <text>ATP + protein L-histidine = ADP + protein N-phospho-L-histidine.</text>
        <dbReference type="EC" id="2.7.13.3"/>
    </reaction>
</comment>
<organism evidence="11 12">
    <name type="scientific">Bifidobacterium tsurumiense</name>
    <dbReference type="NCBI Taxonomy" id="356829"/>
    <lineage>
        <taxon>Bacteria</taxon>
        <taxon>Bacillati</taxon>
        <taxon>Actinomycetota</taxon>
        <taxon>Actinomycetes</taxon>
        <taxon>Bifidobacteriales</taxon>
        <taxon>Bifidobacteriaceae</taxon>
        <taxon>Bifidobacterium</taxon>
    </lineage>
</organism>
<evidence type="ECO:0000256" key="3">
    <source>
        <dbReference type="ARBA" id="ARBA00022553"/>
    </source>
</evidence>
<dbReference type="AlphaFoldDB" id="A0A087EER1"/>
<reference evidence="11 12" key="1">
    <citation type="submission" date="2014-03" db="EMBL/GenBank/DDBJ databases">
        <title>Genomics of Bifidobacteria.</title>
        <authorList>
            <person name="Ventura M."/>
            <person name="Milani C."/>
            <person name="Lugli G.A."/>
        </authorList>
    </citation>
    <scope>NUCLEOTIDE SEQUENCE [LARGE SCALE GENOMIC DNA]</scope>
    <source>
        <strain evidence="11 12">JCM 13495</strain>
    </source>
</reference>
<dbReference type="eggNOG" id="COG4585">
    <property type="taxonomic scope" value="Bacteria"/>
</dbReference>
<feature type="transmembrane region" description="Helical" evidence="9">
    <location>
        <begin position="474"/>
        <end position="494"/>
    </location>
</feature>
<accession>A0A087EER1</accession>
<keyword evidence="6 11" id="KW-0418">Kinase</keyword>
<feature type="transmembrane region" description="Helical" evidence="9">
    <location>
        <begin position="626"/>
        <end position="649"/>
    </location>
</feature>
<dbReference type="Gene3D" id="1.20.5.1930">
    <property type="match status" value="1"/>
</dbReference>
<keyword evidence="4" id="KW-0808">Transferase</keyword>
<evidence type="ECO:0000256" key="7">
    <source>
        <dbReference type="ARBA" id="ARBA00022840"/>
    </source>
</evidence>
<evidence type="ECO:0000256" key="2">
    <source>
        <dbReference type="ARBA" id="ARBA00012438"/>
    </source>
</evidence>
<dbReference type="EMBL" id="JGZU01000008">
    <property type="protein sequence ID" value="KFJ06262.1"/>
    <property type="molecule type" value="Genomic_DNA"/>
</dbReference>
<evidence type="ECO:0000259" key="10">
    <source>
        <dbReference type="SMART" id="SM00387"/>
    </source>
</evidence>
<evidence type="ECO:0000256" key="4">
    <source>
        <dbReference type="ARBA" id="ARBA00022679"/>
    </source>
</evidence>
<dbReference type="InterPro" id="IPR003594">
    <property type="entry name" value="HATPase_dom"/>
</dbReference>
<dbReference type="SMART" id="SM00387">
    <property type="entry name" value="HATPase_c"/>
    <property type="match status" value="1"/>
</dbReference>
<dbReference type="PANTHER" id="PTHR24421">
    <property type="entry name" value="NITRATE/NITRITE SENSOR PROTEIN NARX-RELATED"/>
    <property type="match status" value="1"/>
</dbReference>
<keyword evidence="5" id="KW-0547">Nucleotide-binding</keyword>
<evidence type="ECO:0000256" key="9">
    <source>
        <dbReference type="SAM" id="Phobius"/>
    </source>
</evidence>
<dbReference type="GO" id="GO:0000155">
    <property type="term" value="F:phosphorelay sensor kinase activity"/>
    <property type="evidence" value="ECO:0007669"/>
    <property type="project" value="InterPro"/>
</dbReference>
<feature type="transmembrane region" description="Helical" evidence="9">
    <location>
        <begin position="65"/>
        <end position="91"/>
    </location>
</feature>
<dbReference type="SUPFAM" id="SSF55874">
    <property type="entry name" value="ATPase domain of HSP90 chaperone/DNA topoisomerase II/histidine kinase"/>
    <property type="match status" value="1"/>
</dbReference>
<evidence type="ECO:0000313" key="12">
    <source>
        <dbReference type="Proteomes" id="UP000029080"/>
    </source>
</evidence>
<feature type="transmembrane region" description="Helical" evidence="9">
    <location>
        <begin position="514"/>
        <end position="533"/>
    </location>
</feature>
<evidence type="ECO:0000313" key="11">
    <source>
        <dbReference type="EMBL" id="KFJ06262.1"/>
    </source>
</evidence>
<feature type="domain" description="Histidine kinase/HSP90-like ATPase" evidence="10">
    <location>
        <begin position="279"/>
        <end position="374"/>
    </location>
</feature>
<keyword evidence="9" id="KW-1133">Transmembrane helix</keyword>
<dbReference type="CDD" id="cd16917">
    <property type="entry name" value="HATPase_UhpB-NarQ-NarX-like"/>
    <property type="match status" value="1"/>
</dbReference>
<dbReference type="InterPro" id="IPR050482">
    <property type="entry name" value="Sensor_HK_TwoCompSys"/>
</dbReference>
<dbReference type="STRING" id="356829.BITS_1598"/>
<gene>
    <name evidence="11" type="ORF">BITS_1598</name>
</gene>
<dbReference type="EC" id="2.7.13.3" evidence="2"/>
<keyword evidence="7" id="KW-0067">ATP-binding</keyword>
<keyword evidence="12" id="KW-1185">Reference proteome</keyword>
<dbReference type="GO" id="GO:0046983">
    <property type="term" value="F:protein dimerization activity"/>
    <property type="evidence" value="ECO:0007669"/>
    <property type="project" value="InterPro"/>
</dbReference>
<dbReference type="Pfam" id="PF02518">
    <property type="entry name" value="HATPase_c"/>
    <property type="match status" value="1"/>
</dbReference>
<keyword evidence="3" id="KW-0597">Phosphoprotein</keyword>
<dbReference type="GO" id="GO:0016020">
    <property type="term" value="C:membrane"/>
    <property type="evidence" value="ECO:0007669"/>
    <property type="project" value="InterPro"/>
</dbReference>
<dbReference type="Proteomes" id="UP000029080">
    <property type="component" value="Unassembled WGS sequence"/>
</dbReference>
<evidence type="ECO:0000256" key="5">
    <source>
        <dbReference type="ARBA" id="ARBA00022741"/>
    </source>
</evidence>
<dbReference type="InterPro" id="IPR011712">
    <property type="entry name" value="Sig_transdc_His_kin_sub3_dim/P"/>
</dbReference>
<feature type="transmembrane region" description="Helical" evidence="9">
    <location>
        <begin position="582"/>
        <end position="605"/>
    </location>
</feature>
<name>A0A087EER1_9BIFI</name>
<dbReference type="InterPro" id="IPR036890">
    <property type="entry name" value="HATPase_C_sf"/>
</dbReference>
<evidence type="ECO:0000256" key="6">
    <source>
        <dbReference type="ARBA" id="ARBA00022777"/>
    </source>
</evidence>
<sequence length="791" mass="86376">MQLWTVPLLVCFLLRHYRPQTSALFFAGFSALQLVFGPYLIPIDLLALAMVYAALAHGDTKNTKAFVILSSVMGAFAAFIIDWVTLAAPLFAEDASSDIYPCRAVYQGVFSYSCASSISKIVFNILIVEIALVCTFVFALWQRARMETVRILREHNAAIEAREEEERHIAALAERARIARDMHDVVAHTLSIIIVQSDAGRYAGASNPDIARKTMDTIQHQAERALHDMKRLLGVFGGSAHADYHDIEALITQAQSVDEQIRIQKVTQGNPQPDQLSVAASAAIYRLVQESLSNARRYAGPHITVTITESWSADGIAIGVEDNGRGASASMDGHTPGFGLIGMHERIEAVGGKCSAGPRISGGFAVRAFVPFNAVNHEIGQESASHTEVKPNTEDNRAANTAPIMPISTSSHRVMPATSEDPEQSSQATNTNEHVADRMAANAHEPIKIKQARQKHRVSSNWIERLLHWAQRRYFLVDMLIMLVVWVLSILSSPNSFETLDSMLSIQTVETGNALLSILHAAFVFLILLPLGLRRRFPRFSAAYTAAFALVQILFVPDIPAENIVALVVLYSVSLYGRGKTWFFAMLAALACSVLLGLRAALMILGIIPGYSSTAGALLYREAIQTFILITVVISALCLIAVGLARLAYSRGTNALILQDQQAALQAERGKNRILAANKERDRISANIQAEVTDTLNEVITQAVAGIRMLDEHASKNETTPPEAIDKAFAAIGRKGREALARMRQLLSVLRETGFSDESMRDNDHGKVALHPAANLEAQLQAHTIHGSSAQ</sequence>
<dbReference type="Pfam" id="PF07730">
    <property type="entry name" value="HisKA_3"/>
    <property type="match status" value="1"/>
</dbReference>
<keyword evidence="9" id="KW-0812">Transmembrane</keyword>
<dbReference type="Pfam" id="PF23539">
    <property type="entry name" value="DUF7134"/>
    <property type="match status" value="1"/>
</dbReference>
<keyword evidence="9" id="KW-0472">Membrane</keyword>
<proteinExistence type="predicted"/>
<keyword evidence="8" id="KW-0902">Two-component regulatory system</keyword>
<evidence type="ECO:0000256" key="1">
    <source>
        <dbReference type="ARBA" id="ARBA00000085"/>
    </source>
</evidence>
<comment type="caution">
    <text evidence="11">The sequence shown here is derived from an EMBL/GenBank/DDBJ whole genome shotgun (WGS) entry which is preliminary data.</text>
</comment>
<dbReference type="Gene3D" id="3.30.565.10">
    <property type="entry name" value="Histidine kinase-like ATPase, C-terminal domain"/>
    <property type="match status" value="1"/>
</dbReference>
<feature type="transmembrane region" description="Helical" evidence="9">
    <location>
        <begin position="121"/>
        <end position="141"/>
    </location>
</feature>
<dbReference type="PANTHER" id="PTHR24421:SF10">
    <property type="entry name" value="NITRATE_NITRITE SENSOR PROTEIN NARQ"/>
    <property type="match status" value="1"/>
</dbReference>